<evidence type="ECO:0000259" key="5">
    <source>
        <dbReference type="SMART" id="SM00765"/>
    </source>
</evidence>
<comment type="subcellular location">
    <subcellularLocation>
        <location evidence="1">Membrane</location>
    </subcellularLocation>
</comment>
<evidence type="ECO:0000256" key="1">
    <source>
        <dbReference type="ARBA" id="ARBA00004370"/>
    </source>
</evidence>
<protein>
    <submittedName>
        <fullName evidence="7">Uncharacterized protein LOC100215004 isoform X2</fullName>
    </submittedName>
</protein>
<evidence type="ECO:0000313" key="7">
    <source>
        <dbReference type="RefSeq" id="XP_065658328.1"/>
    </source>
</evidence>
<evidence type="ECO:0000256" key="3">
    <source>
        <dbReference type="ARBA" id="ARBA00023136"/>
    </source>
</evidence>
<proteinExistence type="predicted"/>
<name>A0ABM4C9J7_HYDVU</name>
<feature type="domain" description="Seven cysteines N-terminal" evidence="5">
    <location>
        <begin position="58"/>
        <end position="138"/>
    </location>
</feature>
<reference evidence="7" key="1">
    <citation type="submission" date="2025-08" db="UniProtKB">
        <authorList>
            <consortium name="RefSeq"/>
        </authorList>
    </citation>
    <scope>IDENTIFICATION</scope>
</reference>
<dbReference type="GeneID" id="100215004"/>
<dbReference type="PANTHER" id="PTHR46182">
    <property type="entry name" value="FI19480P1"/>
    <property type="match status" value="1"/>
</dbReference>
<dbReference type="Proteomes" id="UP001652625">
    <property type="component" value="Chromosome 08"/>
</dbReference>
<keyword evidence="6" id="KW-1185">Reference proteome</keyword>
<keyword evidence="2" id="KW-0732">Signal</keyword>
<dbReference type="InterPro" id="IPR029865">
    <property type="entry name" value="KIAA0319-like"/>
</dbReference>
<dbReference type="PANTHER" id="PTHR46182:SF2">
    <property type="entry name" value="FI19480P1"/>
    <property type="match status" value="1"/>
</dbReference>
<keyword evidence="4" id="KW-0325">Glycoprotein</keyword>
<dbReference type="InterPro" id="IPR011106">
    <property type="entry name" value="MANSC_N"/>
</dbReference>
<dbReference type="SMART" id="SM00765">
    <property type="entry name" value="MANEC"/>
    <property type="match status" value="1"/>
</dbReference>
<dbReference type="Pfam" id="PF23597">
    <property type="entry name" value="KIAA0319_N"/>
    <property type="match status" value="3"/>
</dbReference>
<gene>
    <name evidence="7" type="primary">LOC100215004</name>
</gene>
<sequence>MLEGKTKLCIGVRCFNSSSCASVPAAPGEEELQIARITERGMGNFTIDKKTKKLKTHEVESRCPHNEVLYNMKLTGGLQAGKFTDIGRVKSIKTCIRYCCSDITKCDLAFMLGKRCYLVKCYSEEKCVPLPASDYAFEQKMAFVSPWLFEKEKKLIKVPSGLQQHHLQCTQSKIYSKSKLSGGTNAGKYTHIGKEKMHTCNRRCCESQDCDLAYVFGKDCFLVKCFNEEGCRVVPDEDSINDKDSSVLEKQVQYIIKRQFGVHLNEDGDIIEKKDECSLDGEIRNGTVLEKGMLAGNLKTQHGVNNMTNCIDRCCKEKKCHVALMLGKNCYSMECMDANACKSKTAPEKMKNENPVIAYVKRGDNTMAPHK</sequence>
<dbReference type="RefSeq" id="XP_065658328.1">
    <property type="nucleotide sequence ID" value="XM_065802256.1"/>
</dbReference>
<dbReference type="InterPro" id="IPR013980">
    <property type="entry name" value="MANSC_dom"/>
</dbReference>
<evidence type="ECO:0000313" key="6">
    <source>
        <dbReference type="Proteomes" id="UP001652625"/>
    </source>
</evidence>
<keyword evidence="3" id="KW-0472">Membrane</keyword>
<organism evidence="6 7">
    <name type="scientific">Hydra vulgaris</name>
    <name type="common">Hydra</name>
    <name type="synonym">Hydra attenuata</name>
    <dbReference type="NCBI Taxonomy" id="6087"/>
    <lineage>
        <taxon>Eukaryota</taxon>
        <taxon>Metazoa</taxon>
        <taxon>Cnidaria</taxon>
        <taxon>Hydrozoa</taxon>
        <taxon>Hydroidolina</taxon>
        <taxon>Anthoathecata</taxon>
        <taxon>Aplanulata</taxon>
        <taxon>Hydridae</taxon>
        <taxon>Hydra</taxon>
    </lineage>
</organism>
<accession>A0ABM4C9J7</accession>
<evidence type="ECO:0000256" key="2">
    <source>
        <dbReference type="ARBA" id="ARBA00022729"/>
    </source>
</evidence>
<evidence type="ECO:0000256" key="4">
    <source>
        <dbReference type="ARBA" id="ARBA00023180"/>
    </source>
</evidence>